<sequence>MLAREWHRPGSCARIVNADDELSRYLVGDINSLAAALVVVGGPQVLDGAPEMANDYCSEQRILPATKGAVSLLWRLQPSPRRTLGTITRSFGRLVSGWPPMGATYLPLCSQHEGGHEGGVTHVTKRAEMLQKGKRTDGFECQPSPVVANGRQDPHEGTQAAHQLPEGTPTVASPQGLDQLFDLFACPIYRIDFGPGKQKGKGNIKTLVVLKTQQEQQTLSHTFPATPSVQKDTTKEAPGQKGLVRGPRDKK</sequence>
<proteinExistence type="predicted"/>
<protein>
    <submittedName>
        <fullName evidence="2 3">Uncharacterized protein</fullName>
    </submittedName>
</protein>
<name>W5JKC7_ANODA</name>
<reference evidence="2" key="3">
    <citation type="journal article" date="2013" name="Nucleic Acids Res.">
        <title>The genome of Anopheles darlingi, the main neotropical malaria vector.</title>
        <authorList>
            <person name="Marinotti O."/>
            <person name="Cerqueira G.C."/>
            <person name="de Almeida L.G."/>
            <person name="Ferro M.I."/>
            <person name="Loreto E.L."/>
            <person name="Zaha A."/>
            <person name="Teixeira S.M."/>
            <person name="Wespiser A.R."/>
            <person name="Almeida E Silva A."/>
            <person name="Schlindwein A.D."/>
            <person name="Pacheco A.C."/>
            <person name="Silva A.L."/>
            <person name="Graveley B.R."/>
            <person name="Walenz B.P."/>
            <person name="Lima Bde A."/>
            <person name="Ribeiro C.A."/>
            <person name="Nunes-Silva C.G."/>
            <person name="de Carvalho C.R."/>
            <person name="Soares C.M."/>
            <person name="de Menezes C.B."/>
            <person name="Matiolli C."/>
            <person name="Caffrey D."/>
            <person name="Araujo D.A."/>
            <person name="de Oliveira D.M."/>
            <person name="Golenbock D."/>
            <person name="Grisard E.C."/>
            <person name="Fantinatti-Garboggini F."/>
            <person name="de Carvalho F.M."/>
            <person name="Barcellos F.G."/>
            <person name="Prosdocimi F."/>
            <person name="May G."/>
            <person name="Azevedo Junior G.M."/>
            <person name="Guimaraes G.M."/>
            <person name="Goldman G.H."/>
            <person name="Padilha I.Q."/>
            <person name="Batista Jda S."/>
            <person name="Ferro J.A."/>
            <person name="Ribeiro J.M."/>
            <person name="Fietto J.L."/>
            <person name="Dabbas K.M."/>
            <person name="Cerdeira L."/>
            <person name="Agnez-Lima L.F."/>
            <person name="Brocchi M."/>
            <person name="de Carvalho M.O."/>
            <person name="Teixeira Mde M."/>
            <person name="Diniz Maia Mde M."/>
            <person name="Goldman M.H."/>
            <person name="Cruz Schneider M.P."/>
            <person name="Felipe M.S."/>
            <person name="Hungria M."/>
            <person name="Nicolas M.F."/>
            <person name="Pereira M."/>
            <person name="Montes M.A."/>
            <person name="Cantao M.E."/>
            <person name="Vincentz M."/>
            <person name="Rafael M.S."/>
            <person name="Silverman N."/>
            <person name="Stoco P.H."/>
            <person name="Souza R.C."/>
            <person name="Vicentini R."/>
            <person name="Gazzinelli R.T."/>
            <person name="Neves Rde O."/>
            <person name="Silva R."/>
            <person name="Astolfi-Filho S."/>
            <person name="Maciel T.E."/>
            <person name="Urmenyi T.P."/>
            <person name="Tadei W.P."/>
            <person name="Camargo E.P."/>
            <person name="de Vasconcelos A.T."/>
        </authorList>
    </citation>
    <scope>NUCLEOTIDE SEQUENCE</scope>
</reference>
<feature type="compositionally biased region" description="Polar residues" evidence="1">
    <location>
        <begin position="215"/>
        <end position="231"/>
    </location>
</feature>
<dbReference type="HOGENOM" id="CLU_1107869_0_0_1"/>
<reference evidence="2" key="2">
    <citation type="submission" date="2010-05" db="EMBL/GenBank/DDBJ databases">
        <authorList>
            <person name="Almeida L.G."/>
            <person name="Nicolas M.F."/>
            <person name="Souza R.C."/>
            <person name="Vasconcelos A.T.R."/>
        </authorList>
    </citation>
    <scope>NUCLEOTIDE SEQUENCE</scope>
</reference>
<dbReference type="VEuPathDB" id="VectorBase:ADAC003671"/>
<evidence type="ECO:0000313" key="3">
    <source>
        <dbReference type="EnsemblMetazoa" id="ADAC003671-PA"/>
    </source>
</evidence>
<dbReference type="EMBL" id="ADMH02000954">
    <property type="protein sequence ID" value="ETN64581.1"/>
    <property type="molecule type" value="Genomic_DNA"/>
</dbReference>
<reference evidence="3" key="4">
    <citation type="submission" date="2015-06" db="UniProtKB">
        <authorList>
            <consortium name="EnsemblMetazoa"/>
        </authorList>
    </citation>
    <scope>IDENTIFICATION</scope>
</reference>
<feature type="region of interest" description="Disordered" evidence="1">
    <location>
        <begin position="215"/>
        <end position="251"/>
    </location>
</feature>
<gene>
    <name evidence="2" type="ORF">AND_003671</name>
</gene>
<dbReference type="EnsemblMetazoa" id="ADAC003671-RA">
    <property type="protein sequence ID" value="ADAC003671-PA"/>
    <property type="gene ID" value="ADAC003671"/>
</dbReference>
<evidence type="ECO:0000313" key="2">
    <source>
        <dbReference type="EMBL" id="ETN64581.1"/>
    </source>
</evidence>
<dbReference type="Proteomes" id="UP000000673">
    <property type="component" value="Unassembled WGS sequence"/>
</dbReference>
<dbReference type="AlphaFoldDB" id="W5JKC7"/>
<evidence type="ECO:0000256" key="1">
    <source>
        <dbReference type="SAM" id="MobiDB-lite"/>
    </source>
</evidence>
<keyword evidence="4" id="KW-1185">Reference proteome</keyword>
<organism evidence="2">
    <name type="scientific">Anopheles darlingi</name>
    <name type="common">Mosquito</name>
    <dbReference type="NCBI Taxonomy" id="43151"/>
    <lineage>
        <taxon>Eukaryota</taxon>
        <taxon>Metazoa</taxon>
        <taxon>Ecdysozoa</taxon>
        <taxon>Arthropoda</taxon>
        <taxon>Hexapoda</taxon>
        <taxon>Insecta</taxon>
        <taxon>Pterygota</taxon>
        <taxon>Neoptera</taxon>
        <taxon>Endopterygota</taxon>
        <taxon>Diptera</taxon>
        <taxon>Nematocera</taxon>
        <taxon>Culicoidea</taxon>
        <taxon>Culicidae</taxon>
        <taxon>Anophelinae</taxon>
        <taxon>Anopheles</taxon>
    </lineage>
</organism>
<accession>W5JKC7</accession>
<reference evidence="2 4" key="1">
    <citation type="journal article" date="2010" name="BMC Genomics">
        <title>Combination of measures distinguishes pre-miRNAs from other stem-loops in the genome of the newly sequenced Anopheles darlingi.</title>
        <authorList>
            <person name="Mendes N.D."/>
            <person name="Freitas A.T."/>
            <person name="Vasconcelos A.T."/>
            <person name="Sagot M.F."/>
        </authorList>
    </citation>
    <scope>NUCLEOTIDE SEQUENCE</scope>
</reference>
<evidence type="ECO:0000313" key="4">
    <source>
        <dbReference type="Proteomes" id="UP000000673"/>
    </source>
</evidence>
<feature type="region of interest" description="Disordered" evidence="1">
    <location>
        <begin position="136"/>
        <end position="165"/>
    </location>
</feature>